<dbReference type="Proteomes" id="UP000821866">
    <property type="component" value="Chromosome 6"/>
</dbReference>
<gene>
    <name evidence="1" type="ORF">HPB51_020748</name>
</gene>
<sequence length="454" mass="50002">MAGTIDDDAQVSSGDAFRRRRDALLRRRCGSMAHAHTRAAAQPAPRLPCLDDATAASGVLSLFLSYLKLQPRPLSSPQLLLSTKRSVVRSVLSFSLSLAQHTDEVAVSSSSSKSVSLLLYFTVNATRWESRAAEPAVPEVAKSVACTKPVPPSGDQATSSSRRCPFRPEVVSVVRKVEKTALLPYPRYCVVQRYVYSMPRVLVSFHLFARRKGNILYFSFVERRRAIAFDYVRTAHLLDTATGSKVRVRLGDAFDSRMRWAALCEEEETSHGCTTSRETKESDSSRVGFYKQTLPASALRGRTRESAFDCNKAFGYNSAIGGHDGGCSDAQRNPGLPDEFPRCLQHGSQATAWLLKDIGFVFVAGSLLLVDTELTLNVCDLVFRCVSSFVSAALLASLMDKKQVEDPCQRLHGQPLGYTYAACCAQGLSPLKNKLAAYVQKFYRPLVTRNAEYV</sequence>
<organism evidence="1 2">
    <name type="scientific">Rhipicephalus microplus</name>
    <name type="common">Cattle tick</name>
    <name type="synonym">Boophilus microplus</name>
    <dbReference type="NCBI Taxonomy" id="6941"/>
    <lineage>
        <taxon>Eukaryota</taxon>
        <taxon>Metazoa</taxon>
        <taxon>Ecdysozoa</taxon>
        <taxon>Arthropoda</taxon>
        <taxon>Chelicerata</taxon>
        <taxon>Arachnida</taxon>
        <taxon>Acari</taxon>
        <taxon>Parasitiformes</taxon>
        <taxon>Ixodida</taxon>
        <taxon>Ixodoidea</taxon>
        <taxon>Ixodidae</taxon>
        <taxon>Rhipicephalinae</taxon>
        <taxon>Rhipicephalus</taxon>
        <taxon>Boophilus</taxon>
    </lineage>
</organism>
<reference evidence="1" key="2">
    <citation type="submission" date="2021-09" db="EMBL/GenBank/DDBJ databases">
        <authorList>
            <person name="Jia N."/>
            <person name="Wang J."/>
            <person name="Shi W."/>
            <person name="Du L."/>
            <person name="Sun Y."/>
            <person name="Zhan W."/>
            <person name="Jiang J."/>
            <person name="Wang Q."/>
            <person name="Zhang B."/>
            <person name="Ji P."/>
            <person name="Sakyi L.B."/>
            <person name="Cui X."/>
            <person name="Yuan T."/>
            <person name="Jiang B."/>
            <person name="Yang W."/>
            <person name="Lam T.T.-Y."/>
            <person name="Chang Q."/>
            <person name="Ding S."/>
            <person name="Wang X."/>
            <person name="Zhu J."/>
            <person name="Ruan X."/>
            <person name="Zhao L."/>
            <person name="Wei J."/>
            <person name="Que T."/>
            <person name="Du C."/>
            <person name="Cheng J."/>
            <person name="Dai P."/>
            <person name="Han X."/>
            <person name="Huang E."/>
            <person name="Gao Y."/>
            <person name="Liu J."/>
            <person name="Shao H."/>
            <person name="Ye R."/>
            <person name="Li L."/>
            <person name="Wei W."/>
            <person name="Wang X."/>
            <person name="Wang C."/>
            <person name="Huo Q."/>
            <person name="Li W."/>
            <person name="Guo W."/>
            <person name="Chen H."/>
            <person name="Chen S."/>
            <person name="Zhou L."/>
            <person name="Zhou L."/>
            <person name="Ni X."/>
            <person name="Tian J."/>
            <person name="Zhou Y."/>
            <person name="Sheng Y."/>
            <person name="Liu T."/>
            <person name="Pan Y."/>
            <person name="Xia L."/>
            <person name="Li J."/>
            <person name="Zhao F."/>
            <person name="Cao W."/>
        </authorList>
    </citation>
    <scope>NUCLEOTIDE SEQUENCE</scope>
    <source>
        <strain evidence="1">Rmic-2018</strain>
        <tissue evidence="1">Larvae</tissue>
    </source>
</reference>
<keyword evidence="2" id="KW-1185">Reference proteome</keyword>
<evidence type="ECO:0000313" key="1">
    <source>
        <dbReference type="EMBL" id="KAH8023990.1"/>
    </source>
</evidence>
<dbReference type="EMBL" id="JABSTU010000008">
    <property type="protein sequence ID" value="KAH8023990.1"/>
    <property type="molecule type" value="Genomic_DNA"/>
</dbReference>
<dbReference type="AlphaFoldDB" id="A0A9J6DPX0"/>
<comment type="caution">
    <text evidence="1">The sequence shown here is derived from an EMBL/GenBank/DDBJ whole genome shotgun (WGS) entry which is preliminary data.</text>
</comment>
<proteinExistence type="predicted"/>
<accession>A0A9J6DPX0</accession>
<name>A0A9J6DPX0_RHIMP</name>
<reference evidence="1" key="1">
    <citation type="journal article" date="2020" name="Cell">
        <title>Large-Scale Comparative Analyses of Tick Genomes Elucidate Their Genetic Diversity and Vector Capacities.</title>
        <authorList>
            <consortium name="Tick Genome and Microbiome Consortium (TIGMIC)"/>
            <person name="Jia N."/>
            <person name="Wang J."/>
            <person name="Shi W."/>
            <person name="Du L."/>
            <person name="Sun Y."/>
            <person name="Zhan W."/>
            <person name="Jiang J.F."/>
            <person name="Wang Q."/>
            <person name="Zhang B."/>
            <person name="Ji P."/>
            <person name="Bell-Sakyi L."/>
            <person name="Cui X.M."/>
            <person name="Yuan T.T."/>
            <person name="Jiang B.G."/>
            <person name="Yang W.F."/>
            <person name="Lam T.T."/>
            <person name="Chang Q.C."/>
            <person name="Ding S.J."/>
            <person name="Wang X.J."/>
            <person name="Zhu J.G."/>
            <person name="Ruan X.D."/>
            <person name="Zhao L."/>
            <person name="Wei J.T."/>
            <person name="Ye R.Z."/>
            <person name="Que T.C."/>
            <person name="Du C.H."/>
            <person name="Zhou Y.H."/>
            <person name="Cheng J.X."/>
            <person name="Dai P.F."/>
            <person name="Guo W.B."/>
            <person name="Han X.H."/>
            <person name="Huang E.J."/>
            <person name="Li L.F."/>
            <person name="Wei W."/>
            <person name="Gao Y.C."/>
            <person name="Liu J.Z."/>
            <person name="Shao H.Z."/>
            <person name="Wang X."/>
            <person name="Wang C.C."/>
            <person name="Yang T.C."/>
            <person name="Huo Q.B."/>
            <person name="Li W."/>
            <person name="Chen H.Y."/>
            <person name="Chen S.E."/>
            <person name="Zhou L.G."/>
            <person name="Ni X.B."/>
            <person name="Tian J.H."/>
            <person name="Sheng Y."/>
            <person name="Liu T."/>
            <person name="Pan Y.S."/>
            <person name="Xia L.Y."/>
            <person name="Li J."/>
            <person name="Zhao F."/>
            <person name="Cao W.C."/>
        </authorList>
    </citation>
    <scope>NUCLEOTIDE SEQUENCE</scope>
    <source>
        <strain evidence="1">Rmic-2018</strain>
    </source>
</reference>
<evidence type="ECO:0000313" key="2">
    <source>
        <dbReference type="Proteomes" id="UP000821866"/>
    </source>
</evidence>
<protein>
    <submittedName>
        <fullName evidence="1">Uncharacterized protein</fullName>
    </submittedName>
</protein>